<keyword evidence="5" id="KW-0067">ATP-binding</keyword>
<keyword evidence="6" id="KW-0315">Glutamine amidotransferase</keyword>
<evidence type="ECO:0000313" key="10">
    <source>
        <dbReference type="Proteomes" id="UP000177050"/>
    </source>
</evidence>
<comment type="similarity">
    <text evidence="2">Belongs to the asparagine synthetase family.</text>
</comment>
<dbReference type="SUPFAM" id="SSF144010">
    <property type="entry name" value="CofE-like"/>
    <property type="match status" value="1"/>
</dbReference>
<evidence type="ECO:0000256" key="4">
    <source>
        <dbReference type="ARBA" id="ARBA00022741"/>
    </source>
</evidence>
<dbReference type="CDD" id="cd00712">
    <property type="entry name" value="AsnB"/>
    <property type="match status" value="1"/>
</dbReference>
<dbReference type="EC" id="6.3.5.4" evidence="3"/>
<evidence type="ECO:0000256" key="3">
    <source>
        <dbReference type="ARBA" id="ARBA00012737"/>
    </source>
</evidence>
<name>A0A1F7L0B3_9BACT</name>
<dbReference type="InterPro" id="IPR006426">
    <property type="entry name" value="Asn_synth_AEB"/>
</dbReference>
<dbReference type="InterPro" id="IPR017932">
    <property type="entry name" value="GATase_2_dom"/>
</dbReference>
<gene>
    <name evidence="9" type="ORF">A3K52_02135</name>
</gene>
<dbReference type="NCBIfam" id="TIGR01536">
    <property type="entry name" value="asn_synth_AEB"/>
    <property type="match status" value="1"/>
</dbReference>
<dbReference type="GO" id="GO:0005829">
    <property type="term" value="C:cytosol"/>
    <property type="evidence" value="ECO:0007669"/>
    <property type="project" value="TreeGrafter"/>
</dbReference>
<comment type="pathway">
    <text evidence="1">Amino-acid biosynthesis; L-asparagine biosynthesis; L-asparagine from L-aspartate (L-Gln route): step 1/1.</text>
</comment>
<dbReference type="GO" id="GO:0004066">
    <property type="term" value="F:asparagine synthase (glutamine-hydrolyzing) activity"/>
    <property type="evidence" value="ECO:0007669"/>
    <property type="project" value="UniProtKB-EC"/>
</dbReference>
<dbReference type="PROSITE" id="PS51278">
    <property type="entry name" value="GATASE_TYPE_2"/>
    <property type="match status" value="1"/>
</dbReference>
<dbReference type="Proteomes" id="UP000177050">
    <property type="component" value="Unassembled WGS sequence"/>
</dbReference>
<evidence type="ECO:0000256" key="2">
    <source>
        <dbReference type="ARBA" id="ARBA00005752"/>
    </source>
</evidence>
<comment type="catalytic activity">
    <reaction evidence="7">
        <text>L-aspartate + L-glutamine + ATP + H2O = L-asparagine + L-glutamate + AMP + diphosphate + H(+)</text>
        <dbReference type="Rhea" id="RHEA:12228"/>
        <dbReference type="ChEBI" id="CHEBI:15377"/>
        <dbReference type="ChEBI" id="CHEBI:15378"/>
        <dbReference type="ChEBI" id="CHEBI:29985"/>
        <dbReference type="ChEBI" id="CHEBI:29991"/>
        <dbReference type="ChEBI" id="CHEBI:30616"/>
        <dbReference type="ChEBI" id="CHEBI:33019"/>
        <dbReference type="ChEBI" id="CHEBI:58048"/>
        <dbReference type="ChEBI" id="CHEBI:58359"/>
        <dbReference type="ChEBI" id="CHEBI:456215"/>
        <dbReference type="EC" id="6.3.5.4"/>
    </reaction>
</comment>
<dbReference type="InterPro" id="IPR001962">
    <property type="entry name" value="Asn_synthase"/>
</dbReference>
<dbReference type="InterPro" id="IPR051786">
    <property type="entry name" value="ASN_synthetase/amidase"/>
</dbReference>
<accession>A0A1F7L0B3</accession>
<dbReference type="PANTHER" id="PTHR43284">
    <property type="entry name" value="ASPARAGINE SYNTHETASE (GLUTAMINE-HYDROLYZING)"/>
    <property type="match status" value="1"/>
</dbReference>
<dbReference type="Pfam" id="PF01996">
    <property type="entry name" value="F420_ligase"/>
    <property type="match status" value="1"/>
</dbReference>
<dbReference type="InterPro" id="IPR033738">
    <property type="entry name" value="AsnB_N"/>
</dbReference>
<feature type="domain" description="Glutamine amidotransferase type-2" evidence="8">
    <location>
        <begin position="2"/>
        <end position="216"/>
    </location>
</feature>
<evidence type="ECO:0000256" key="5">
    <source>
        <dbReference type="ARBA" id="ARBA00022840"/>
    </source>
</evidence>
<dbReference type="CDD" id="cd01991">
    <property type="entry name" value="Asn_synthase_B_C"/>
    <property type="match status" value="1"/>
</dbReference>
<dbReference type="Gene3D" id="3.60.20.10">
    <property type="entry name" value="Glutamine Phosphoribosylpyrophosphate, subunit 1, domain 1"/>
    <property type="match status" value="1"/>
</dbReference>
<sequence>MCGIAGFIGFRDDRLINEFSQLLKHRGPDGEGFFCDDYVTLLNRRLAIIDIAGGDQPIYNEDRTMVIVYNGEIYNYQDLRSELEKKGHVFKTVSDTEVILHGYEEWGDDNFNRLNGMFAVAIYDIKKKRTILARDHFGIKPLYFSFFTGTNKYKRNGLMFSSEIKPLIYSGLIPVFPNDQIIYRYLNYRIHDDGRETFFKGVERLLPGEMMKIEDGKHEIKCFSKLPQTLLQKPETKHNNPLQNHSILSFKSLLIDSIKRRLISEVPVGTCLSGGLDSSTVVAVVNKLLKEKIGETKSVGDIQKTFSAVFPGSANDEEKYIDEVTMLKVKSYKVRPTSKEFSNDLEDFIKTQEEPTISTGPYAQYKVMQEAHKHVTVVLDGQGADEMMAGYIPYYFVYLRQLWQEHKYFSFFNEAFSANDIISKFIFKNRSREVKVQSLLNKEFIAQFKTEKFYIENSNLKKRLIQDIFKNSLQSLLRYEDKNAMRFSIEGRVPFLDVRLLKHIFSLPDDAIIKDGWNKYILRQSTTDLLPYIINKRRNKIGFTTPEHEWFKKMHKEILDVFTGELFLSKKYVNQAEVVIAYKDFLAGKTKDTMVFWRILNLELWMREFISNKSQTSNLKKINKNIIVQGKEYVRHPIRTDVFEKGDGVARKISSAVLTALKKLTEAKLLSNKKYFVVVSEKVVAVAQGRAYFIWDIKPSFWAKLLSRFVRRVPWGIGLGSPWTMELAIKEVGLLRVLLASILGGVGKLLGMRGIFYKIAGRAAAGIDGPTEYSLYPANVSAKLLPKEPQKVCEDVEKSIKYKVESSKSGFLGVAIIDANDIGRNVLGNSTSLSSKLIEDIFQDNPMGQTNEQTPLTIVICE</sequence>
<dbReference type="InterPro" id="IPR002847">
    <property type="entry name" value="F420-0_gamma-glut_ligase-dom"/>
</dbReference>
<comment type="caution">
    <text evidence="9">The sequence shown here is derived from an EMBL/GenBank/DDBJ whole genome shotgun (WGS) entry which is preliminary data.</text>
</comment>
<dbReference type="EMBL" id="MGBR01000001">
    <property type="protein sequence ID" value="OGK73569.1"/>
    <property type="molecule type" value="Genomic_DNA"/>
</dbReference>
<dbReference type="Gene3D" id="3.40.50.620">
    <property type="entry name" value="HUPs"/>
    <property type="match status" value="1"/>
</dbReference>
<dbReference type="GO" id="GO:0006529">
    <property type="term" value="P:asparagine biosynthetic process"/>
    <property type="evidence" value="ECO:0007669"/>
    <property type="project" value="InterPro"/>
</dbReference>
<dbReference type="SUPFAM" id="SSF52402">
    <property type="entry name" value="Adenine nucleotide alpha hydrolases-like"/>
    <property type="match status" value="1"/>
</dbReference>
<evidence type="ECO:0000259" key="8">
    <source>
        <dbReference type="PROSITE" id="PS51278"/>
    </source>
</evidence>
<proteinExistence type="inferred from homology"/>
<evidence type="ECO:0000256" key="6">
    <source>
        <dbReference type="ARBA" id="ARBA00022962"/>
    </source>
</evidence>
<dbReference type="PANTHER" id="PTHR43284:SF1">
    <property type="entry name" value="ASPARAGINE SYNTHETASE"/>
    <property type="match status" value="1"/>
</dbReference>
<protein>
    <recommendedName>
        <fullName evidence="3">asparagine synthase (glutamine-hydrolyzing)</fullName>
        <ecNumber evidence="3">6.3.5.4</ecNumber>
    </recommendedName>
</protein>
<dbReference type="GO" id="GO:0005524">
    <property type="term" value="F:ATP binding"/>
    <property type="evidence" value="ECO:0007669"/>
    <property type="project" value="UniProtKB-KW"/>
</dbReference>
<dbReference type="SUPFAM" id="SSF56235">
    <property type="entry name" value="N-terminal nucleophile aminohydrolases (Ntn hydrolases)"/>
    <property type="match status" value="1"/>
</dbReference>
<evidence type="ECO:0000256" key="7">
    <source>
        <dbReference type="ARBA" id="ARBA00048741"/>
    </source>
</evidence>
<keyword evidence="4" id="KW-0547">Nucleotide-binding</keyword>
<dbReference type="Pfam" id="PF00733">
    <property type="entry name" value="Asn_synthase"/>
    <property type="match status" value="1"/>
</dbReference>
<evidence type="ECO:0000256" key="1">
    <source>
        <dbReference type="ARBA" id="ARBA00005187"/>
    </source>
</evidence>
<dbReference type="InterPro" id="IPR029055">
    <property type="entry name" value="Ntn_hydrolases_N"/>
</dbReference>
<reference evidence="9 10" key="1">
    <citation type="journal article" date="2016" name="Nat. Commun.">
        <title>Thousands of microbial genomes shed light on interconnected biogeochemical processes in an aquifer system.</title>
        <authorList>
            <person name="Anantharaman K."/>
            <person name="Brown C.T."/>
            <person name="Hug L.A."/>
            <person name="Sharon I."/>
            <person name="Castelle C.J."/>
            <person name="Probst A.J."/>
            <person name="Thomas B.C."/>
            <person name="Singh A."/>
            <person name="Wilkins M.J."/>
            <person name="Karaoz U."/>
            <person name="Brodie E.L."/>
            <person name="Williams K.H."/>
            <person name="Hubbard S.S."/>
            <person name="Banfield J.F."/>
        </authorList>
    </citation>
    <scope>NUCLEOTIDE SEQUENCE [LARGE SCALE GENOMIC DNA]</scope>
</reference>
<dbReference type="InterPro" id="IPR014729">
    <property type="entry name" value="Rossmann-like_a/b/a_fold"/>
</dbReference>
<dbReference type="AlphaFoldDB" id="A0A1F7L0B3"/>
<evidence type="ECO:0000313" key="9">
    <source>
        <dbReference type="EMBL" id="OGK73569.1"/>
    </source>
</evidence>
<organism evidence="9 10">
    <name type="scientific">Candidatus Roizmanbacteria bacterium RIFOXYD1_FULL_38_12</name>
    <dbReference type="NCBI Taxonomy" id="1802093"/>
    <lineage>
        <taxon>Bacteria</taxon>
        <taxon>Candidatus Roizmaniibacteriota</taxon>
    </lineage>
</organism>
<dbReference type="Pfam" id="PF13537">
    <property type="entry name" value="GATase_7"/>
    <property type="match status" value="1"/>
</dbReference>